<evidence type="ECO:0000313" key="2">
    <source>
        <dbReference type="EMBL" id="GAA2907929.1"/>
    </source>
</evidence>
<protein>
    <submittedName>
        <fullName evidence="2">Uncharacterized protein</fullName>
    </submittedName>
</protein>
<sequence length="60" mass="6077">MKGPPRHCPMPVRAARNGTGSVADARSTEVPQRVLGVAGAKGMFLRLRGGFGGQGGVVGC</sequence>
<comment type="caution">
    <text evidence="2">The sequence shown here is derived from an EMBL/GenBank/DDBJ whole genome shotgun (WGS) entry which is preliminary data.</text>
</comment>
<keyword evidence="3" id="KW-1185">Reference proteome</keyword>
<gene>
    <name evidence="2" type="ORF">GCM10010478_03100</name>
</gene>
<accession>A0ABN3WA27</accession>
<reference evidence="2 3" key="1">
    <citation type="journal article" date="2019" name="Int. J. Syst. Evol. Microbiol.">
        <title>The Global Catalogue of Microorganisms (GCM) 10K type strain sequencing project: providing services to taxonomists for standard genome sequencing and annotation.</title>
        <authorList>
            <consortium name="The Broad Institute Genomics Platform"/>
            <consortium name="The Broad Institute Genome Sequencing Center for Infectious Disease"/>
            <person name="Wu L."/>
            <person name="Ma J."/>
        </authorList>
    </citation>
    <scope>NUCLEOTIDE SEQUENCE [LARGE SCALE GENOMIC DNA]</scope>
    <source>
        <strain evidence="2 3">JCM 9650</strain>
    </source>
</reference>
<evidence type="ECO:0000313" key="3">
    <source>
        <dbReference type="Proteomes" id="UP001501423"/>
    </source>
</evidence>
<name>A0ABN3WA27_9ACTN</name>
<dbReference type="EMBL" id="BAAAVA010000002">
    <property type="protein sequence ID" value="GAA2907929.1"/>
    <property type="molecule type" value="Genomic_DNA"/>
</dbReference>
<organism evidence="2 3">
    <name type="scientific">Streptomyces erythrogriseus</name>
    <dbReference type="NCBI Taxonomy" id="284027"/>
    <lineage>
        <taxon>Bacteria</taxon>
        <taxon>Bacillati</taxon>
        <taxon>Actinomycetota</taxon>
        <taxon>Actinomycetes</taxon>
        <taxon>Kitasatosporales</taxon>
        <taxon>Streptomycetaceae</taxon>
        <taxon>Streptomyces</taxon>
        <taxon>Streptomyces griseoincarnatus group</taxon>
    </lineage>
</organism>
<feature type="region of interest" description="Disordered" evidence="1">
    <location>
        <begin position="1"/>
        <end position="27"/>
    </location>
</feature>
<proteinExistence type="predicted"/>
<dbReference type="Proteomes" id="UP001501423">
    <property type="component" value="Unassembled WGS sequence"/>
</dbReference>
<evidence type="ECO:0000256" key="1">
    <source>
        <dbReference type="SAM" id="MobiDB-lite"/>
    </source>
</evidence>